<protein>
    <submittedName>
        <fullName evidence="6">IS4 family transposase</fullName>
    </submittedName>
</protein>
<sequence length="380" mass="44288">MQVELNQYFDALCLSPPTKVAFIKARRKLKVEFFEDFFSLLAEQFYQTAPIRRFKGYRLWACDGSVVKLPDIPDTQTIGTHKNQHSIVASVKLLCYFDLLNKLIARLWLKNKRIQEIRLVAPYLKEIPNDVLSIYDRHYGCQLLVFLHQRYGSHCLVRMKTHSTSHQVKNFLQTASQELVVTENLSENAWRELRKMGIAKSKYHLITYRLIRVVLSTGEVEVLLTSLLSTDFTVADFAWLYGKRWGVETCFDQLKNLFKAPIFSGYSALACKQDLWAVAIMFNLQTVLMLAAEPLLKERCKKRKSLYQINRNVSLESLKRGLKSVFAKGWKSLVETLSFLIHRFLESIERIVEVEPRPRKPKMSRLNARHQTEFNYKAAI</sequence>
<keyword evidence="3" id="KW-0238">DNA-binding</keyword>
<dbReference type="NCBIfam" id="NF033592">
    <property type="entry name" value="transpos_IS4_1"/>
    <property type="match status" value="1"/>
</dbReference>
<name>A0ABT8RKU3_9BACT</name>
<evidence type="ECO:0000259" key="5">
    <source>
        <dbReference type="Pfam" id="PF01609"/>
    </source>
</evidence>
<dbReference type="InterPro" id="IPR047952">
    <property type="entry name" value="Transpos_IS4"/>
</dbReference>
<feature type="domain" description="Transposase IS4-like" evidence="5">
    <location>
        <begin position="58"/>
        <end position="284"/>
    </location>
</feature>
<evidence type="ECO:0000256" key="4">
    <source>
        <dbReference type="ARBA" id="ARBA00023172"/>
    </source>
</evidence>
<accession>A0ABT8RKU3</accession>
<organism evidence="6 7">
    <name type="scientific">Rhodocytophaga aerolata</name>
    <dbReference type="NCBI Taxonomy" id="455078"/>
    <lineage>
        <taxon>Bacteria</taxon>
        <taxon>Pseudomonadati</taxon>
        <taxon>Bacteroidota</taxon>
        <taxon>Cytophagia</taxon>
        <taxon>Cytophagales</taxon>
        <taxon>Rhodocytophagaceae</taxon>
        <taxon>Rhodocytophaga</taxon>
    </lineage>
</organism>
<reference evidence="6" key="1">
    <citation type="submission" date="2023-07" db="EMBL/GenBank/DDBJ databases">
        <title>The genome sequence of Rhodocytophaga aerolata KACC 12507.</title>
        <authorList>
            <person name="Zhang X."/>
        </authorList>
    </citation>
    <scope>NUCLEOTIDE SEQUENCE</scope>
    <source>
        <strain evidence="6">KACC 12507</strain>
    </source>
</reference>
<comment type="similarity">
    <text evidence="1">Belongs to the transposase 11 family.</text>
</comment>
<dbReference type="Proteomes" id="UP001168528">
    <property type="component" value="Unassembled WGS sequence"/>
</dbReference>
<dbReference type="InterPro" id="IPR002559">
    <property type="entry name" value="Transposase_11"/>
</dbReference>
<keyword evidence="4" id="KW-0233">DNA recombination</keyword>
<evidence type="ECO:0000313" key="7">
    <source>
        <dbReference type="Proteomes" id="UP001168528"/>
    </source>
</evidence>
<evidence type="ECO:0000313" key="6">
    <source>
        <dbReference type="EMBL" id="MDO1451825.1"/>
    </source>
</evidence>
<gene>
    <name evidence="6" type="ORF">Q0590_36485</name>
</gene>
<dbReference type="RefSeq" id="WP_302042624.1">
    <property type="nucleotide sequence ID" value="NZ_JAUKPO010000100.1"/>
</dbReference>
<evidence type="ECO:0000256" key="1">
    <source>
        <dbReference type="ARBA" id="ARBA00010075"/>
    </source>
</evidence>
<evidence type="ECO:0000256" key="2">
    <source>
        <dbReference type="ARBA" id="ARBA00022578"/>
    </source>
</evidence>
<dbReference type="InterPro" id="IPR012337">
    <property type="entry name" value="RNaseH-like_sf"/>
</dbReference>
<evidence type="ECO:0000256" key="3">
    <source>
        <dbReference type="ARBA" id="ARBA00023125"/>
    </source>
</evidence>
<dbReference type="Pfam" id="PF01609">
    <property type="entry name" value="DDE_Tnp_1"/>
    <property type="match status" value="1"/>
</dbReference>
<dbReference type="EMBL" id="JAUKPO010000100">
    <property type="protein sequence ID" value="MDO1451825.1"/>
    <property type="molecule type" value="Genomic_DNA"/>
</dbReference>
<dbReference type="SUPFAM" id="SSF53098">
    <property type="entry name" value="Ribonuclease H-like"/>
    <property type="match status" value="1"/>
</dbReference>
<proteinExistence type="inferred from homology"/>
<dbReference type="PANTHER" id="PTHR33258">
    <property type="entry name" value="TRANSPOSASE INSL FOR INSERTION SEQUENCE ELEMENT IS186A-RELATED"/>
    <property type="match status" value="1"/>
</dbReference>
<keyword evidence="2" id="KW-0815">Transposition</keyword>
<dbReference type="PANTHER" id="PTHR33258:SF1">
    <property type="entry name" value="TRANSPOSASE INSL FOR INSERTION SEQUENCE ELEMENT IS186A-RELATED"/>
    <property type="match status" value="1"/>
</dbReference>
<keyword evidence="7" id="KW-1185">Reference proteome</keyword>
<comment type="caution">
    <text evidence="6">The sequence shown here is derived from an EMBL/GenBank/DDBJ whole genome shotgun (WGS) entry which is preliminary data.</text>
</comment>